<evidence type="ECO:0000256" key="2">
    <source>
        <dbReference type="SAM" id="SignalP"/>
    </source>
</evidence>
<gene>
    <name evidence="3" type="ORF">CALCODRAFT_498566</name>
</gene>
<reference evidence="3 4" key="1">
    <citation type="journal article" date="2016" name="Mol. Biol. Evol.">
        <title>Comparative Genomics of Early-Diverging Mushroom-Forming Fungi Provides Insights into the Origins of Lignocellulose Decay Capabilities.</title>
        <authorList>
            <person name="Nagy L.G."/>
            <person name="Riley R."/>
            <person name="Tritt A."/>
            <person name="Adam C."/>
            <person name="Daum C."/>
            <person name="Floudas D."/>
            <person name="Sun H."/>
            <person name="Yadav J.S."/>
            <person name="Pangilinan J."/>
            <person name="Larsson K.H."/>
            <person name="Matsuura K."/>
            <person name="Barry K."/>
            <person name="Labutti K."/>
            <person name="Kuo R."/>
            <person name="Ohm R.A."/>
            <person name="Bhattacharya S.S."/>
            <person name="Shirouzu T."/>
            <person name="Yoshinaga Y."/>
            <person name="Martin F.M."/>
            <person name="Grigoriev I.V."/>
            <person name="Hibbett D.S."/>
        </authorList>
    </citation>
    <scope>NUCLEOTIDE SEQUENCE [LARGE SCALE GENOMIC DNA]</scope>
    <source>
        <strain evidence="3 4">HHB12733</strain>
    </source>
</reference>
<evidence type="ECO:0000256" key="1">
    <source>
        <dbReference type="ARBA" id="ARBA00022729"/>
    </source>
</evidence>
<feature type="chain" id="PRO_5007857378" description="RlpA-like protein double-psi beta-barrel domain-containing protein" evidence="2">
    <location>
        <begin position="28"/>
        <end position="151"/>
    </location>
</feature>
<name>A0A165ESJ3_9BASI</name>
<dbReference type="PANTHER" id="PTHR31836:SF25">
    <property type="entry name" value="RLPA-LIKE PROTEIN DOUBLE-PSI BETA-BARREL DOMAIN-CONTAINING PROTEIN"/>
    <property type="match status" value="1"/>
</dbReference>
<evidence type="ECO:0000313" key="3">
    <source>
        <dbReference type="EMBL" id="KZT55447.1"/>
    </source>
</evidence>
<dbReference type="STRING" id="1353952.A0A165ESJ3"/>
<dbReference type="AlphaFoldDB" id="A0A165ESJ3"/>
<dbReference type="Proteomes" id="UP000076842">
    <property type="component" value="Unassembled WGS sequence"/>
</dbReference>
<dbReference type="CDD" id="cd22191">
    <property type="entry name" value="DPBB_RlpA_EXP_N-like"/>
    <property type="match status" value="1"/>
</dbReference>
<dbReference type="EMBL" id="KV423994">
    <property type="protein sequence ID" value="KZT55447.1"/>
    <property type="molecule type" value="Genomic_DNA"/>
</dbReference>
<dbReference type="InParanoid" id="A0A165ESJ3"/>
<organism evidence="3 4">
    <name type="scientific">Calocera cornea HHB12733</name>
    <dbReference type="NCBI Taxonomy" id="1353952"/>
    <lineage>
        <taxon>Eukaryota</taxon>
        <taxon>Fungi</taxon>
        <taxon>Dikarya</taxon>
        <taxon>Basidiomycota</taxon>
        <taxon>Agaricomycotina</taxon>
        <taxon>Dacrymycetes</taxon>
        <taxon>Dacrymycetales</taxon>
        <taxon>Dacrymycetaceae</taxon>
        <taxon>Calocera</taxon>
    </lineage>
</organism>
<dbReference type="PANTHER" id="PTHR31836">
    <property type="match status" value="1"/>
</dbReference>
<dbReference type="SUPFAM" id="SSF50685">
    <property type="entry name" value="Barwin-like endoglucanases"/>
    <property type="match status" value="1"/>
</dbReference>
<dbReference type="Gene3D" id="2.40.40.10">
    <property type="entry name" value="RlpA-like domain"/>
    <property type="match status" value="1"/>
</dbReference>
<keyword evidence="1 2" id="KW-0732">Signal</keyword>
<dbReference type="OrthoDB" id="623670at2759"/>
<protein>
    <recommendedName>
        <fullName evidence="5">RlpA-like protein double-psi beta-barrel domain-containing protein</fullName>
    </recommendedName>
</protein>
<accession>A0A165ESJ3</accession>
<keyword evidence="4" id="KW-1185">Reference proteome</keyword>
<dbReference type="InterPro" id="IPR036908">
    <property type="entry name" value="RlpA-like_sf"/>
</dbReference>
<feature type="signal peptide" evidence="2">
    <location>
        <begin position="1"/>
        <end position="27"/>
    </location>
</feature>
<evidence type="ECO:0008006" key="5">
    <source>
        <dbReference type="Google" id="ProtNLM"/>
    </source>
</evidence>
<dbReference type="InterPro" id="IPR051477">
    <property type="entry name" value="Expansin_CellWall"/>
</dbReference>
<proteinExistence type="predicted"/>
<evidence type="ECO:0000313" key="4">
    <source>
        <dbReference type="Proteomes" id="UP000076842"/>
    </source>
</evidence>
<sequence length="151" mass="16288">MLSHTLFTRCALAPAFVLLAFARLAMAWPVYTTETVDMSNAVAGKATWFNVGLGACGYTDSNTDWIVALNIEQWESTPGPGAYCNRFLVVKNAQNGATAVAKVRDMCPGCAYGSLDMSPDLFKAISTGGLDEGVYPIQWSWLPTDYVPAGY</sequence>